<accession>A0A9X2G3Z2</accession>
<dbReference type="RefSeq" id="WP_253619316.1">
    <property type="nucleotide sequence ID" value="NZ_JAMZDE010000007.1"/>
</dbReference>
<gene>
    <name evidence="2" type="ORF">NJR55_07730</name>
</gene>
<comment type="caution">
    <text evidence="2">The sequence shown here is derived from an EMBL/GenBank/DDBJ whole genome shotgun (WGS) entry which is preliminary data.</text>
</comment>
<dbReference type="EMBL" id="JAMZDE010000007">
    <property type="protein sequence ID" value="MCP1339483.1"/>
    <property type="molecule type" value="Genomic_DNA"/>
</dbReference>
<dbReference type="NCBIfam" id="TIGR02285">
    <property type="entry name" value="TIGR02285 family protein"/>
    <property type="match status" value="1"/>
</dbReference>
<feature type="chain" id="PRO_5040906365" evidence="1">
    <location>
        <begin position="27"/>
        <end position="280"/>
    </location>
</feature>
<evidence type="ECO:0000313" key="3">
    <source>
        <dbReference type="Proteomes" id="UP001139474"/>
    </source>
</evidence>
<evidence type="ECO:0000256" key="1">
    <source>
        <dbReference type="SAM" id="SignalP"/>
    </source>
</evidence>
<dbReference type="AlphaFoldDB" id="A0A9X2G3Z2"/>
<organism evidence="2 3">
    <name type="scientific">Idiomarina rhizosphaerae</name>
    <dbReference type="NCBI Taxonomy" id="2961572"/>
    <lineage>
        <taxon>Bacteria</taxon>
        <taxon>Pseudomonadati</taxon>
        <taxon>Pseudomonadota</taxon>
        <taxon>Gammaproteobacteria</taxon>
        <taxon>Alteromonadales</taxon>
        <taxon>Idiomarinaceae</taxon>
        <taxon>Idiomarina</taxon>
    </lineage>
</organism>
<proteinExistence type="predicted"/>
<evidence type="ECO:0000313" key="2">
    <source>
        <dbReference type="EMBL" id="MCP1339483.1"/>
    </source>
</evidence>
<feature type="signal peptide" evidence="1">
    <location>
        <begin position="1"/>
        <end position="26"/>
    </location>
</feature>
<dbReference type="SUPFAM" id="SSF53850">
    <property type="entry name" value="Periplasmic binding protein-like II"/>
    <property type="match status" value="1"/>
</dbReference>
<keyword evidence="1" id="KW-0732">Signal</keyword>
<keyword evidence="3" id="KW-1185">Reference proteome</keyword>
<dbReference type="Proteomes" id="UP001139474">
    <property type="component" value="Unassembled WGS sequence"/>
</dbReference>
<sequence>MTFNKQLVALYTTLSVVVLFSSSSLAEHEDIIWGVNSSPPFHIFDGKYEEQGFCDALVSSFQRQLPELSHKVRKLPSRRITMLMKKNKNLCFPCLIKGASYNSEFNYTETTHRYQPHGIITRADTAARIIGKYGQPVEFSSLVQDSTLRFAQPAERRYGRLQPLLEEHLIDSDNFSFINGDNAHINLLTMIVNERIDYTIDYEMIMTYYNETEFKNSGLVFLPIKEYEGVIIEGAVGCSNNEWGRKAVRHLNEVINELKADPDFQQSLDQWLGTSRPIFD</sequence>
<name>A0A9X2G3Z2_9GAMM</name>
<reference evidence="2" key="1">
    <citation type="submission" date="2022-06" db="EMBL/GenBank/DDBJ databases">
        <title>Idiomarina rhizosphaerae M1R2S28.</title>
        <authorList>
            <person name="Sun J.-Q."/>
            <person name="Li L.-F."/>
        </authorList>
    </citation>
    <scope>NUCLEOTIDE SEQUENCE</scope>
    <source>
        <strain evidence="2">M1R2S28</strain>
    </source>
</reference>
<dbReference type="InterPro" id="IPR011972">
    <property type="entry name" value="CHP02285"/>
</dbReference>
<protein>
    <submittedName>
        <fullName evidence="2">TIGR02285 family protein</fullName>
    </submittedName>
</protein>